<dbReference type="EMBL" id="ANCE01000077">
    <property type="protein sequence ID" value="EMK24986.1"/>
    <property type="molecule type" value="Genomic_DNA"/>
</dbReference>
<dbReference type="EC" id="2.7.7.65" evidence="1"/>
<dbReference type="PATRIC" id="fig|1240687.3.peg.1431"/>
<accession>M6FQM3</accession>
<reference evidence="5 6" key="1">
    <citation type="submission" date="2013-01" db="EMBL/GenBank/DDBJ databases">
        <authorList>
            <person name="Harkins D.M."/>
            <person name="Durkin A.S."/>
            <person name="Brinkac L.M."/>
            <person name="Haft D.H."/>
            <person name="Selengut J.D."/>
            <person name="Sanka R."/>
            <person name="DePew J."/>
            <person name="Purushe J."/>
            <person name="Galloway R.L."/>
            <person name="Vinetz J.M."/>
            <person name="Sutton G.G."/>
            <person name="Nierman W.C."/>
            <person name="Fouts D.E."/>
        </authorList>
    </citation>
    <scope>NUCLEOTIDE SEQUENCE [LARGE SCALE GENOMIC DNA]</scope>
    <source>
        <strain evidence="5 6">Nikolaevo</strain>
    </source>
</reference>
<dbReference type="GO" id="GO:1902201">
    <property type="term" value="P:negative regulation of bacterial-type flagellum-dependent cell motility"/>
    <property type="evidence" value="ECO:0007669"/>
    <property type="project" value="TreeGrafter"/>
</dbReference>
<feature type="domain" description="PAS" evidence="3">
    <location>
        <begin position="5"/>
        <end position="75"/>
    </location>
</feature>
<dbReference type="PANTHER" id="PTHR45138:SF9">
    <property type="entry name" value="DIGUANYLATE CYCLASE DGCM-RELATED"/>
    <property type="match status" value="1"/>
</dbReference>
<dbReference type="InterPro" id="IPR000014">
    <property type="entry name" value="PAS"/>
</dbReference>
<dbReference type="GO" id="GO:0052621">
    <property type="term" value="F:diguanylate cyclase activity"/>
    <property type="evidence" value="ECO:0007669"/>
    <property type="project" value="UniProtKB-EC"/>
</dbReference>
<dbReference type="OrthoDB" id="9805474at2"/>
<dbReference type="SUPFAM" id="SSF55785">
    <property type="entry name" value="PYP-like sensor domain (PAS domain)"/>
    <property type="match status" value="1"/>
</dbReference>
<evidence type="ECO:0000256" key="2">
    <source>
        <dbReference type="ARBA" id="ARBA00034247"/>
    </source>
</evidence>
<protein>
    <recommendedName>
        <fullName evidence="1">diguanylate cyclase</fullName>
        <ecNumber evidence="1">2.7.7.65</ecNumber>
    </recommendedName>
</protein>
<dbReference type="SMART" id="SM00091">
    <property type="entry name" value="PAS"/>
    <property type="match status" value="1"/>
</dbReference>
<dbReference type="Gene3D" id="3.30.70.270">
    <property type="match status" value="1"/>
</dbReference>
<proteinExistence type="predicted"/>
<dbReference type="Pfam" id="PF00989">
    <property type="entry name" value="PAS"/>
    <property type="match status" value="1"/>
</dbReference>
<dbReference type="PROSITE" id="PS50112">
    <property type="entry name" value="PAS"/>
    <property type="match status" value="1"/>
</dbReference>
<dbReference type="PROSITE" id="PS50887">
    <property type="entry name" value="GGDEF"/>
    <property type="match status" value="1"/>
</dbReference>
<dbReference type="InterPro" id="IPR043128">
    <property type="entry name" value="Rev_trsase/Diguanyl_cyclase"/>
</dbReference>
<dbReference type="SUPFAM" id="SSF55073">
    <property type="entry name" value="Nucleotide cyclase"/>
    <property type="match status" value="1"/>
</dbReference>
<dbReference type="CDD" id="cd01949">
    <property type="entry name" value="GGDEF"/>
    <property type="match status" value="1"/>
</dbReference>
<dbReference type="RefSeq" id="WP_020763058.1">
    <property type="nucleotide sequence ID" value="NZ_ANCE01000077.1"/>
</dbReference>
<sequence>MNFENEYDLEKLVNNSLDLLTIVDLSGNVLLVNPAFERILGWKKEDLIGKDPFHLLHPEDKENTYREFEKLNQGLLTLSLQNRYICADGLYRYFSWTASPDLAAGLVYVTGRDITDVIESNRKISQLAVKLKETNDRLFEQASTDPLTKLKNRRMFNEELNDLIHVCNKESLPLSLLMIDADHFKDYNDKFGHIAGDNVLVELASLLTKTFRKKDVLARYGGEEFIAALPNTSEVEANQIAERLVQTVREFSWEKRSVTISVGITTSNFNFNPTSKSINSEYYLNLIEQADKALYCSKVSGRDRITHFSWIQNKKSGSI</sequence>
<name>M6FQM3_9LEPT</name>
<evidence type="ECO:0000313" key="5">
    <source>
        <dbReference type="EMBL" id="EMK24986.1"/>
    </source>
</evidence>
<organism evidence="5 6">
    <name type="scientific">Leptospira kirschneri serovar Bulgarica str. Nikolaevo</name>
    <dbReference type="NCBI Taxonomy" id="1240687"/>
    <lineage>
        <taxon>Bacteria</taxon>
        <taxon>Pseudomonadati</taxon>
        <taxon>Spirochaetota</taxon>
        <taxon>Spirochaetia</taxon>
        <taxon>Leptospirales</taxon>
        <taxon>Leptospiraceae</taxon>
        <taxon>Leptospira</taxon>
    </lineage>
</organism>
<dbReference type="NCBIfam" id="TIGR00229">
    <property type="entry name" value="sensory_box"/>
    <property type="match status" value="1"/>
</dbReference>
<dbReference type="Gene3D" id="3.30.450.20">
    <property type="entry name" value="PAS domain"/>
    <property type="match status" value="1"/>
</dbReference>
<dbReference type="NCBIfam" id="TIGR00254">
    <property type="entry name" value="GGDEF"/>
    <property type="match status" value="1"/>
</dbReference>
<evidence type="ECO:0000259" key="4">
    <source>
        <dbReference type="PROSITE" id="PS50887"/>
    </source>
</evidence>
<dbReference type="InterPro" id="IPR050469">
    <property type="entry name" value="Diguanylate_Cyclase"/>
</dbReference>
<evidence type="ECO:0000256" key="1">
    <source>
        <dbReference type="ARBA" id="ARBA00012528"/>
    </source>
</evidence>
<comment type="catalytic activity">
    <reaction evidence="2">
        <text>2 GTP = 3',3'-c-di-GMP + 2 diphosphate</text>
        <dbReference type="Rhea" id="RHEA:24898"/>
        <dbReference type="ChEBI" id="CHEBI:33019"/>
        <dbReference type="ChEBI" id="CHEBI:37565"/>
        <dbReference type="ChEBI" id="CHEBI:58805"/>
        <dbReference type="EC" id="2.7.7.65"/>
    </reaction>
</comment>
<dbReference type="GO" id="GO:0005886">
    <property type="term" value="C:plasma membrane"/>
    <property type="evidence" value="ECO:0007669"/>
    <property type="project" value="TreeGrafter"/>
</dbReference>
<dbReference type="CDD" id="cd00130">
    <property type="entry name" value="PAS"/>
    <property type="match status" value="1"/>
</dbReference>
<dbReference type="InterPro" id="IPR035965">
    <property type="entry name" value="PAS-like_dom_sf"/>
</dbReference>
<dbReference type="InterPro" id="IPR000160">
    <property type="entry name" value="GGDEF_dom"/>
</dbReference>
<comment type="caution">
    <text evidence="5">The sequence shown here is derived from an EMBL/GenBank/DDBJ whole genome shotgun (WGS) entry which is preliminary data.</text>
</comment>
<dbReference type="InterPro" id="IPR013767">
    <property type="entry name" value="PAS_fold"/>
</dbReference>
<dbReference type="Proteomes" id="UP000011980">
    <property type="component" value="Unassembled WGS sequence"/>
</dbReference>
<evidence type="ECO:0000259" key="3">
    <source>
        <dbReference type="PROSITE" id="PS50112"/>
    </source>
</evidence>
<dbReference type="PANTHER" id="PTHR45138">
    <property type="entry name" value="REGULATORY COMPONENTS OF SENSORY TRANSDUCTION SYSTEM"/>
    <property type="match status" value="1"/>
</dbReference>
<dbReference type="GO" id="GO:0006355">
    <property type="term" value="P:regulation of DNA-templated transcription"/>
    <property type="evidence" value="ECO:0007669"/>
    <property type="project" value="InterPro"/>
</dbReference>
<dbReference type="AlphaFoldDB" id="M6FQM3"/>
<evidence type="ECO:0000313" key="6">
    <source>
        <dbReference type="Proteomes" id="UP000011980"/>
    </source>
</evidence>
<gene>
    <name evidence="5" type="ORF">LEP1GSC008_3105</name>
</gene>
<feature type="domain" description="GGDEF" evidence="4">
    <location>
        <begin position="172"/>
        <end position="310"/>
    </location>
</feature>
<dbReference type="SMART" id="SM00267">
    <property type="entry name" value="GGDEF"/>
    <property type="match status" value="1"/>
</dbReference>
<dbReference type="GO" id="GO:0043709">
    <property type="term" value="P:cell adhesion involved in single-species biofilm formation"/>
    <property type="evidence" value="ECO:0007669"/>
    <property type="project" value="TreeGrafter"/>
</dbReference>
<dbReference type="InterPro" id="IPR029787">
    <property type="entry name" value="Nucleotide_cyclase"/>
</dbReference>
<dbReference type="Pfam" id="PF00990">
    <property type="entry name" value="GGDEF"/>
    <property type="match status" value="1"/>
</dbReference>
<dbReference type="FunFam" id="3.30.70.270:FF:000001">
    <property type="entry name" value="Diguanylate cyclase domain protein"/>
    <property type="match status" value="1"/>
</dbReference>